<gene>
    <name evidence="1" type="ORF">DSO57_1001579</name>
</gene>
<sequence>MDMVAIGNFISSSLTQQLGVQEEPSAWVTLANKSCTRVTKIEGNLGVKVGNNLFDIMVSSLSNLAFPLILGFSWSKTAKAVLDLDSMTLSTQKEGITSSIPFDQTEHKGILSAEDTLNVLAALKEISQAQVSLELQDLAEAFSESSCSQLPSCRESDLRINLVLGSVPTWGKLYLVN</sequence>
<organism evidence="1 2">
    <name type="scientific">Entomophthora muscae</name>
    <dbReference type="NCBI Taxonomy" id="34485"/>
    <lineage>
        <taxon>Eukaryota</taxon>
        <taxon>Fungi</taxon>
        <taxon>Fungi incertae sedis</taxon>
        <taxon>Zoopagomycota</taxon>
        <taxon>Entomophthoromycotina</taxon>
        <taxon>Entomophthoromycetes</taxon>
        <taxon>Entomophthorales</taxon>
        <taxon>Entomophthoraceae</taxon>
        <taxon>Entomophthora</taxon>
    </lineage>
</organism>
<name>A0ACC2SBF1_9FUNG</name>
<evidence type="ECO:0000313" key="1">
    <source>
        <dbReference type="EMBL" id="KAJ9059507.1"/>
    </source>
</evidence>
<evidence type="ECO:0000313" key="2">
    <source>
        <dbReference type="Proteomes" id="UP001165960"/>
    </source>
</evidence>
<accession>A0ACC2SBF1</accession>
<dbReference type="EMBL" id="QTSX02005683">
    <property type="protein sequence ID" value="KAJ9059507.1"/>
    <property type="molecule type" value="Genomic_DNA"/>
</dbReference>
<dbReference type="Proteomes" id="UP001165960">
    <property type="component" value="Unassembled WGS sequence"/>
</dbReference>
<keyword evidence="2" id="KW-1185">Reference proteome</keyword>
<comment type="caution">
    <text evidence="1">The sequence shown here is derived from an EMBL/GenBank/DDBJ whole genome shotgun (WGS) entry which is preliminary data.</text>
</comment>
<reference evidence="1" key="1">
    <citation type="submission" date="2022-04" db="EMBL/GenBank/DDBJ databases">
        <title>Genome of the entomopathogenic fungus Entomophthora muscae.</title>
        <authorList>
            <person name="Elya C."/>
            <person name="Lovett B.R."/>
            <person name="Lee E."/>
            <person name="Macias A.M."/>
            <person name="Hajek A.E."/>
            <person name="De Bivort B.L."/>
            <person name="Kasson M.T."/>
            <person name="De Fine Licht H.H."/>
            <person name="Stajich J.E."/>
        </authorList>
    </citation>
    <scope>NUCLEOTIDE SEQUENCE</scope>
    <source>
        <strain evidence="1">Berkeley</strain>
    </source>
</reference>
<proteinExistence type="predicted"/>
<protein>
    <submittedName>
        <fullName evidence="1">Uncharacterized protein</fullName>
    </submittedName>
</protein>